<dbReference type="EMBL" id="JACBXS010000004">
    <property type="protein sequence ID" value="NYS23900.1"/>
    <property type="molecule type" value="Genomic_DNA"/>
</dbReference>
<proteinExistence type="predicted"/>
<accession>A0A7Z0KWV5</accession>
<protein>
    <submittedName>
        <fullName evidence="2">SgcJ/EcaC family oxidoreductase</fullName>
    </submittedName>
</protein>
<dbReference type="GO" id="GO:0004683">
    <property type="term" value="F:calcium/calmodulin-dependent protein kinase activity"/>
    <property type="evidence" value="ECO:0007669"/>
    <property type="project" value="InterPro"/>
</dbReference>
<dbReference type="Pfam" id="PF08332">
    <property type="entry name" value="CaMKII_AD"/>
    <property type="match status" value="1"/>
</dbReference>
<dbReference type="InterPro" id="IPR016887">
    <property type="entry name" value="UCP028470_steroid_isom-rel"/>
</dbReference>
<dbReference type="Gene3D" id="3.10.450.50">
    <property type="match status" value="1"/>
</dbReference>
<dbReference type="InterPro" id="IPR011944">
    <property type="entry name" value="Steroid_delta5-4_isomerase"/>
</dbReference>
<dbReference type="AlphaFoldDB" id="A0A7Z0KWV5"/>
<evidence type="ECO:0000259" key="1">
    <source>
        <dbReference type="Pfam" id="PF08332"/>
    </source>
</evidence>
<reference evidence="2 3" key="1">
    <citation type="journal article" date="2000" name="Arch. Microbiol.">
        <title>Rhodobaca bogoriensis gen. nov. and sp. nov., an alkaliphilic purple nonsulfur bacterium from African Rift Valley soda lakes.</title>
        <authorList>
            <person name="Milford A.D."/>
            <person name="Achenbach L.A."/>
            <person name="Jung D.O."/>
            <person name="Madigan M.T."/>
        </authorList>
    </citation>
    <scope>NUCLEOTIDE SEQUENCE [LARGE SCALE GENOMIC DNA]</scope>
    <source>
        <strain evidence="2 3">2376</strain>
    </source>
</reference>
<dbReference type="GO" id="GO:0005516">
    <property type="term" value="F:calmodulin binding"/>
    <property type="evidence" value="ECO:0007669"/>
    <property type="project" value="InterPro"/>
</dbReference>
<feature type="domain" description="Calcium/calmodulin-dependent protein kinase II association-domain" evidence="1">
    <location>
        <begin position="5"/>
        <end position="124"/>
    </location>
</feature>
<evidence type="ECO:0000313" key="3">
    <source>
        <dbReference type="Proteomes" id="UP000529417"/>
    </source>
</evidence>
<comment type="caution">
    <text evidence="2">The sequence shown here is derived from an EMBL/GenBank/DDBJ whole genome shotgun (WGS) entry which is preliminary data.</text>
</comment>
<dbReference type="InterPro" id="IPR013543">
    <property type="entry name" value="Ca/CaM-dep_prot_kinase-assoc"/>
</dbReference>
<keyword evidence="3" id="KW-1185">Reference proteome</keyword>
<sequence>MTTETTIAQLFDRWNAALQTGDPKTVAALYAPDAVLLPTVSNKVRRSPAEIEEYFTQFLKKRPHGTIHQQNIRIFGDLAINSGVYDFDLTTEEGLVQVLCRYTFVYRAEGDDWRIIEHHSSMMPEYVDRPGPPK</sequence>
<organism evidence="2 3">
    <name type="scientific">Rhabdonatronobacter sediminivivens</name>
    <dbReference type="NCBI Taxonomy" id="2743469"/>
    <lineage>
        <taxon>Bacteria</taxon>
        <taxon>Pseudomonadati</taxon>
        <taxon>Pseudomonadota</taxon>
        <taxon>Alphaproteobacteria</taxon>
        <taxon>Rhodobacterales</taxon>
        <taxon>Paracoccaceae</taxon>
        <taxon>Rhabdonatronobacter</taxon>
    </lineage>
</organism>
<name>A0A7Z0KWV5_9RHOB</name>
<gene>
    <name evidence="2" type="ORF">HUK65_02770</name>
</gene>
<dbReference type="PIRSF" id="PIRSF028470">
    <property type="entry name" value="UCP028470"/>
    <property type="match status" value="1"/>
</dbReference>
<dbReference type="SUPFAM" id="SSF54427">
    <property type="entry name" value="NTF2-like"/>
    <property type="match status" value="1"/>
</dbReference>
<evidence type="ECO:0000313" key="2">
    <source>
        <dbReference type="EMBL" id="NYS23900.1"/>
    </source>
</evidence>
<dbReference type="CDD" id="cd00531">
    <property type="entry name" value="NTF2_like"/>
    <property type="match status" value="1"/>
</dbReference>
<dbReference type="Proteomes" id="UP000529417">
    <property type="component" value="Unassembled WGS sequence"/>
</dbReference>
<dbReference type="RefSeq" id="WP_179904604.1">
    <property type="nucleotide sequence ID" value="NZ_JACBXS010000004.1"/>
</dbReference>
<dbReference type="NCBIfam" id="TIGR02246">
    <property type="entry name" value="SgcJ/EcaC family oxidoreductase"/>
    <property type="match status" value="1"/>
</dbReference>
<dbReference type="InterPro" id="IPR032710">
    <property type="entry name" value="NTF2-like_dom_sf"/>
</dbReference>